<dbReference type="Proteomes" id="UP000241462">
    <property type="component" value="Unassembled WGS sequence"/>
</dbReference>
<accession>A0A2T2ZXD0</accession>
<keyword evidence="2" id="KW-0732">Signal</keyword>
<reference evidence="3 4" key="1">
    <citation type="journal article" date="2018" name="Mycol. Prog.">
        <title>Coniella lustricola, a new species from submerged detritus.</title>
        <authorList>
            <person name="Raudabaugh D.B."/>
            <person name="Iturriaga T."/>
            <person name="Carver A."/>
            <person name="Mondo S."/>
            <person name="Pangilinan J."/>
            <person name="Lipzen A."/>
            <person name="He G."/>
            <person name="Amirebrahimi M."/>
            <person name="Grigoriev I.V."/>
            <person name="Miller A.N."/>
        </authorList>
    </citation>
    <scope>NUCLEOTIDE SEQUENCE [LARGE SCALE GENOMIC DNA]</scope>
    <source>
        <strain evidence="3 4">B22-T-1</strain>
    </source>
</reference>
<evidence type="ECO:0000256" key="1">
    <source>
        <dbReference type="SAM" id="MobiDB-lite"/>
    </source>
</evidence>
<evidence type="ECO:0000313" key="3">
    <source>
        <dbReference type="EMBL" id="PSR78902.1"/>
    </source>
</evidence>
<dbReference type="InParanoid" id="A0A2T2ZXD0"/>
<protein>
    <submittedName>
        <fullName evidence="3">Uncharacterized protein</fullName>
    </submittedName>
</protein>
<dbReference type="EMBL" id="KZ678586">
    <property type="protein sequence ID" value="PSR78902.1"/>
    <property type="molecule type" value="Genomic_DNA"/>
</dbReference>
<evidence type="ECO:0000313" key="4">
    <source>
        <dbReference type="Proteomes" id="UP000241462"/>
    </source>
</evidence>
<organism evidence="3 4">
    <name type="scientific">Coniella lustricola</name>
    <dbReference type="NCBI Taxonomy" id="2025994"/>
    <lineage>
        <taxon>Eukaryota</taxon>
        <taxon>Fungi</taxon>
        <taxon>Dikarya</taxon>
        <taxon>Ascomycota</taxon>
        <taxon>Pezizomycotina</taxon>
        <taxon>Sordariomycetes</taxon>
        <taxon>Sordariomycetidae</taxon>
        <taxon>Diaporthales</taxon>
        <taxon>Schizoparmaceae</taxon>
        <taxon>Coniella</taxon>
    </lineage>
</organism>
<feature type="signal peptide" evidence="2">
    <location>
        <begin position="1"/>
        <end position="17"/>
    </location>
</feature>
<gene>
    <name evidence="3" type="ORF">BD289DRAFT_443189</name>
</gene>
<feature type="region of interest" description="Disordered" evidence="1">
    <location>
        <begin position="25"/>
        <end position="46"/>
    </location>
</feature>
<proteinExistence type="predicted"/>
<feature type="chain" id="PRO_5015524327" evidence="2">
    <location>
        <begin position="18"/>
        <end position="88"/>
    </location>
</feature>
<name>A0A2T2ZXD0_9PEZI</name>
<dbReference type="AlphaFoldDB" id="A0A2T2ZXD0"/>
<sequence>MSAFALLCSALLYLAFQWPFPVKSVRPASLSSSRRSKKKRRDTRGMRLDAWQEKEEKIKKDLSAFPNAAASKQRLKRAKLGILDRLLF</sequence>
<evidence type="ECO:0000256" key="2">
    <source>
        <dbReference type="SAM" id="SignalP"/>
    </source>
</evidence>
<keyword evidence="4" id="KW-1185">Reference proteome</keyword>